<protein>
    <submittedName>
        <fullName evidence="2">Uncharacterized protein</fullName>
    </submittedName>
</protein>
<dbReference type="SUPFAM" id="SSF63829">
    <property type="entry name" value="Calcium-dependent phosphotriesterase"/>
    <property type="match status" value="1"/>
</dbReference>
<name>A0A815C4T2_ADIRI</name>
<keyword evidence="1" id="KW-0732">Signal</keyword>
<dbReference type="AlphaFoldDB" id="A0A815C4T2"/>
<reference evidence="2" key="1">
    <citation type="submission" date="2021-02" db="EMBL/GenBank/DDBJ databases">
        <authorList>
            <person name="Nowell W R."/>
        </authorList>
    </citation>
    <scope>NUCLEOTIDE SEQUENCE</scope>
</reference>
<organism evidence="2 5">
    <name type="scientific">Adineta ricciae</name>
    <name type="common">Rotifer</name>
    <dbReference type="NCBI Taxonomy" id="249248"/>
    <lineage>
        <taxon>Eukaryota</taxon>
        <taxon>Metazoa</taxon>
        <taxon>Spiralia</taxon>
        <taxon>Gnathifera</taxon>
        <taxon>Rotifera</taxon>
        <taxon>Eurotatoria</taxon>
        <taxon>Bdelloidea</taxon>
        <taxon>Adinetida</taxon>
        <taxon>Adinetidae</taxon>
        <taxon>Adineta</taxon>
    </lineage>
</organism>
<dbReference type="EMBL" id="CAJNOJ010000199">
    <property type="protein sequence ID" value="CAF1278860.1"/>
    <property type="molecule type" value="Genomic_DNA"/>
</dbReference>
<evidence type="ECO:0000313" key="5">
    <source>
        <dbReference type="Proteomes" id="UP000663852"/>
    </source>
</evidence>
<proteinExistence type="predicted"/>
<evidence type="ECO:0000313" key="2">
    <source>
        <dbReference type="EMBL" id="CAF1278860.1"/>
    </source>
</evidence>
<sequence length="313" mass="35220">MSNVYRFLLLKFYIILNIINCIQTLPNGYLLGASYNPVSGSNAIFKINPLDGKFAVLTPLTSYKAYDVTYDFIHKVLYVFGSQASSENEAELSVMVINPLNGTQKYRPITLEPDADIFNLSVDSSTEMLYSVQIDDSPENPISIVQIDTREFIAKRWVNITGADGIRADCMAVFFNASVHQYFGAVLFEDVYIVGIDVPKQKIISNVTNTNLPSYLCYDNKTDAFYGMQKAQRERGCSLVRLNPYNGSMDVISKYFDDYLPSSGDCYNGYYFTMIVKGFDDQNIVTFDLSDNAKVIANIRVKSYLNAFAFAPN</sequence>
<feature type="signal peptide" evidence="1">
    <location>
        <begin position="1"/>
        <end position="24"/>
    </location>
</feature>
<evidence type="ECO:0000313" key="4">
    <source>
        <dbReference type="Proteomes" id="UP000663828"/>
    </source>
</evidence>
<accession>A0A815C4T2</accession>
<evidence type="ECO:0000256" key="1">
    <source>
        <dbReference type="SAM" id="SignalP"/>
    </source>
</evidence>
<keyword evidence="4" id="KW-1185">Reference proteome</keyword>
<dbReference type="Proteomes" id="UP000663828">
    <property type="component" value="Unassembled WGS sequence"/>
</dbReference>
<feature type="chain" id="PRO_5035686853" evidence="1">
    <location>
        <begin position="25"/>
        <end position="313"/>
    </location>
</feature>
<comment type="caution">
    <text evidence="2">The sequence shown here is derived from an EMBL/GenBank/DDBJ whole genome shotgun (WGS) entry which is preliminary data.</text>
</comment>
<evidence type="ECO:0000313" key="3">
    <source>
        <dbReference type="EMBL" id="CAF1430245.1"/>
    </source>
</evidence>
<gene>
    <name evidence="2" type="ORF">EDS130_LOCUS29434</name>
    <name evidence="3" type="ORF">XAT740_LOCUS35731</name>
</gene>
<dbReference type="EMBL" id="CAJNOR010003608">
    <property type="protein sequence ID" value="CAF1430245.1"/>
    <property type="molecule type" value="Genomic_DNA"/>
</dbReference>
<dbReference type="Proteomes" id="UP000663852">
    <property type="component" value="Unassembled WGS sequence"/>
</dbReference>